<name>A0A923SWT7_9FIRM</name>
<feature type="compositionally biased region" description="Basic and acidic residues" evidence="9">
    <location>
        <begin position="593"/>
        <end position="602"/>
    </location>
</feature>
<keyword evidence="6" id="KW-0408">Iron</keyword>
<dbReference type="RefSeq" id="WP_187303749.1">
    <property type="nucleotide sequence ID" value="NZ_CBCTON010000005.1"/>
</dbReference>
<evidence type="ECO:0000256" key="4">
    <source>
        <dbReference type="ARBA" id="ARBA00022723"/>
    </source>
</evidence>
<organism evidence="11 12">
    <name type="scientific">Zhenpiania hominis</name>
    <dbReference type="NCBI Taxonomy" id="2763644"/>
    <lineage>
        <taxon>Bacteria</taxon>
        <taxon>Bacillati</taxon>
        <taxon>Bacillota</taxon>
        <taxon>Clostridia</taxon>
        <taxon>Peptostreptococcales</taxon>
        <taxon>Anaerovoracaceae</taxon>
        <taxon>Zhenpiania</taxon>
    </lineage>
</organism>
<evidence type="ECO:0000256" key="3">
    <source>
        <dbReference type="ARBA" id="ARBA00022485"/>
    </source>
</evidence>
<evidence type="ECO:0000313" key="11">
    <source>
        <dbReference type="EMBL" id="MBC6680653.1"/>
    </source>
</evidence>
<evidence type="ECO:0000256" key="6">
    <source>
        <dbReference type="ARBA" id="ARBA00023004"/>
    </source>
</evidence>
<dbReference type="GO" id="GO:0051539">
    <property type="term" value="F:4 iron, 4 sulfur cluster binding"/>
    <property type="evidence" value="ECO:0007669"/>
    <property type="project" value="UniProtKB-KW"/>
</dbReference>
<dbReference type="PANTHER" id="PTHR30038">
    <property type="entry name" value="ALDEHYDE FERREDOXIN OXIDOREDUCTASE"/>
    <property type="match status" value="1"/>
</dbReference>
<dbReference type="InterPro" id="IPR036503">
    <property type="entry name" value="Ald_Fedxn_OxRdtase_N_sf"/>
</dbReference>
<evidence type="ECO:0000256" key="7">
    <source>
        <dbReference type="ARBA" id="ARBA00023014"/>
    </source>
</evidence>
<keyword evidence="3" id="KW-0004">4Fe-4S</keyword>
<evidence type="ECO:0000256" key="9">
    <source>
        <dbReference type="SAM" id="MobiDB-lite"/>
    </source>
</evidence>
<dbReference type="GO" id="GO:0016625">
    <property type="term" value="F:oxidoreductase activity, acting on the aldehyde or oxo group of donors, iron-sulfur protein as acceptor"/>
    <property type="evidence" value="ECO:0007669"/>
    <property type="project" value="InterPro"/>
</dbReference>
<evidence type="ECO:0000259" key="10">
    <source>
        <dbReference type="SMART" id="SM00790"/>
    </source>
</evidence>
<dbReference type="InterPro" id="IPR051919">
    <property type="entry name" value="W-dependent_AOR"/>
</dbReference>
<comment type="cofactor">
    <cofactor evidence="1">
        <name>[4Fe-4S] cluster</name>
        <dbReference type="ChEBI" id="CHEBI:49883"/>
    </cofactor>
</comment>
<dbReference type="InterPro" id="IPR001203">
    <property type="entry name" value="OxRdtase_Ald_Fedxn_C"/>
</dbReference>
<gene>
    <name evidence="11" type="ORF">H9L42_12560</name>
</gene>
<dbReference type="SMART" id="SM00790">
    <property type="entry name" value="AFOR_N"/>
    <property type="match status" value="1"/>
</dbReference>
<dbReference type="SUPFAM" id="SSF56228">
    <property type="entry name" value="Aldehyde ferredoxin oxidoreductase, N-terminal domain"/>
    <property type="match status" value="1"/>
</dbReference>
<dbReference type="PANTHER" id="PTHR30038:SF0">
    <property type="entry name" value="TUNGSTEN-CONTAINING ALDEHYDE FERREDOXIN OXIDOREDUCTASE"/>
    <property type="match status" value="1"/>
</dbReference>
<feature type="domain" description="Aldehyde ferredoxin oxidoreductase N-terminal" evidence="10">
    <location>
        <begin position="4"/>
        <end position="206"/>
    </location>
</feature>
<reference evidence="11" key="1">
    <citation type="submission" date="2020-08" db="EMBL/GenBank/DDBJ databases">
        <title>Genome public.</title>
        <authorList>
            <person name="Liu C."/>
            <person name="Sun Q."/>
        </authorList>
    </citation>
    <scope>NUCLEOTIDE SEQUENCE</scope>
    <source>
        <strain evidence="11">BX12</strain>
    </source>
</reference>
<keyword evidence="7" id="KW-0411">Iron-sulfur</keyword>
<evidence type="ECO:0000256" key="5">
    <source>
        <dbReference type="ARBA" id="ARBA00023002"/>
    </source>
</evidence>
<dbReference type="Gene3D" id="1.10.599.10">
    <property type="entry name" value="Aldehyde Ferredoxin Oxidoreductase Protein, subunit A, domain 3"/>
    <property type="match status" value="1"/>
</dbReference>
<keyword evidence="5" id="KW-0560">Oxidoreductase</keyword>
<comment type="similarity">
    <text evidence="2">Belongs to the AOR/FOR family.</text>
</comment>
<dbReference type="Pfam" id="PF02730">
    <property type="entry name" value="AFOR_N"/>
    <property type="match status" value="1"/>
</dbReference>
<dbReference type="InterPro" id="IPR013983">
    <property type="entry name" value="Ald_Fedxn_OxRdtase_N"/>
</dbReference>
<comment type="caution">
    <text evidence="11">The sequence shown here is derived from an EMBL/GenBank/DDBJ whole genome shotgun (WGS) entry which is preliminary data.</text>
</comment>
<feature type="region of interest" description="Disordered" evidence="9">
    <location>
        <begin position="582"/>
        <end position="602"/>
    </location>
</feature>
<protein>
    <submittedName>
        <fullName evidence="11">Aldehyde ferredoxin oxidoreductase family protein</fullName>
    </submittedName>
</protein>
<dbReference type="AlphaFoldDB" id="A0A923SWT7"/>
<evidence type="ECO:0000313" key="12">
    <source>
        <dbReference type="Proteomes" id="UP000602647"/>
    </source>
</evidence>
<comment type="cofactor">
    <cofactor evidence="8">
        <name>tungstopterin</name>
        <dbReference type="ChEBI" id="CHEBI:30402"/>
    </cofactor>
</comment>
<keyword evidence="12" id="KW-1185">Reference proteome</keyword>
<dbReference type="EMBL" id="JACRYT010000016">
    <property type="protein sequence ID" value="MBC6680653.1"/>
    <property type="molecule type" value="Genomic_DNA"/>
</dbReference>
<dbReference type="Gene3D" id="1.10.569.10">
    <property type="entry name" value="Aldehyde Ferredoxin Oxidoreductase Protein, subunit A, domain 2"/>
    <property type="match status" value="1"/>
</dbReference>
<accession>A0A923SWT7</accession>
<dbReference type="GO" id="GO:0009055">
    <property type="term" value="F:electron transfer activity"/>
    <property type="evidence" value="ECO:0007669"/>
    <property type="project" value="InterPro"/>
</dbReference>
<proteinExistence type="inferred from homology"/>
<dbReference type="InterPro" id="IPR013985">
    <property type="entry name" value="Ald_Fedxn_OxRdtase_dom3"/>
</dbReference>
<dbReference type="InterPro" id="IPR013984">
    <property type="entry name" value="Ald_Fedxn_OxRdtase_dom2"/>
</dbReference>
<dbReference type="SUPFAM" id="SSF48310">
    <property type="entry name" value="Aldehyde ferredoxin oxidoreductase, C-terminal domains"/>
    <property type="match status" value="1"/>
</dbReference>
<evidence type="ECO:0000256" key="8">
    <source>
        <dbReference type="ARBA" id="ARBA00049934"/>
    </source>
</evidence>
<dbReference type="Proteomes" id="UP000602647">
    <property type="component" value="Unassembled WGS sequence"/>
</dbReference>
<keyword evidence="4" id="KW-0479">Metal-binding</keyword>
<dbReference type="Pfam" id="PF01314">
    <property type="entry name" value="AFOR_C"/>
    <property type="match status" value="1"/>
</dbReference>
<sequence>MYGFTGTLLRIDLTAGSIQKEILDPVLAKKYLGGRGLGTKIYTDETASGIDPFAPENKLILMTGPLTGTFAPSAGRLMWITKAPLTGTIGCANSGGYFGPELKYAGYDGIIFEGKAETPVYLFIEDDQVELRSAEHLWGKTVFETTDLLKDETGEESRICCIGPAGENRVLYAAIMNDKHRAAGRGGLGAVMGAKNLKAIAIKGTGGIRVSDNDGFIRDCAAARKILAENAVTGEGLAAYGTEILVNIINGSGAMPQYNWRDGAVFRDAEDISGEALTEKYLIRNKGCFGCSIGCGRVTRIKDGPFASAGEGPEYEAAWALGASCGIHDLAAICKVNFLCNEYGLDPITLGSTFACAMELADSGYLDKKEMGGDLLFGNAQSIVDFTYKTVRREGFGDLLAQGSYRLAEKYGHPELSMSVKKQEMPAYDGRSMQGIGLEYATSNRGGCHVRGYMTSPEILGIPEKMDPLKTEGKAAALKTFQDLTAVVDSIGICLFTTFGIGLAEIAPIVRTCTGWDLSDEALLQAGDRIWTMEKQYNLREGFTKKDDQLPPRLYQEPIPEGAAKGQVSHVPEMLEEYYQIRGYDPEGVPTPDKLKELDLTP</sequence>
<evidence type="ECO:0000256" key="2">
    <source>
        <dbReference type="ARBA" id="ARBA00011032"/>
    </source>
</evidence>
<evidence type="ECO:0000256" key="1">
    <source>
        <dbReference type="ARBA" id="ARBA00001966"/>
    </source>
</evidence>
<dbReference type="GO" id="GO:0046872">
    <property type="term" value="F:metal ion binding"/>
    <property type="evidence" value="ECO:0007669"/>
    <property type="project" value="UniProtKB-KW"/>
</dbReference>
<dbReference type="Gene3D" id="3.60.9.10">
    <property type="entry name" value="Aldehyde ferredoxin oxidoreductase, N-terminal domain"/>
    <property type="match status" value="1"/>
</dbReference>
<dbReference type="InterPro" id="IPR036021">
    <property type="entry name" value="Tungsten_al_ferr_oxy-like_C"/>
</dbReference>